<dbReference type="Proteomes" id="UP000007014">
    <property type="component" value="Chromosome 2"/>
</dbReference>
<organism evidence="11 12">
    <name type="scientific">Cyanidioschyzon merolae (strain NIES-3377 / 10D)</name>
    <name type="common">Unicellular red alga</name>
    <dbReference type="NCBI Taxonomy" id="280699"/>
    <lineage>
        <taxon>Eukaryota</taxon>
        <taxon>Rhodophyta</taxon>
        <taxon>Bangiophyceae</taxon>
        <taxon>Cyanidiales</taxon>
        <taxon>Cyanidiaceae</taxon>
        <taxon>Cyanidioschyzon</taxon>
    </lineage>
</organism>
<feature type="domain" description="PpiC" evidence="10">
    <location>
        <begin position="68"/>
        <end position="167"/>
    </location>
</feature>
<comment type="function">
    <text evidence="7">PPIases accelerate the folding of proteins. It prefers amino acid residues with hydrophobic side chains like leucine and phenylalanine in the P1 position of the peptides substrates.</text>
</comment>
<evidence type="ECO:0000256" key="8">
    <source>
        <dbReference type="PROSITE-ProRule" id="PRU00278"/>
    </source>
</evidence>
<dbReference type="InterPro" id="IPR046357">
    <property type="entry name" value="PPIase_dom_sf"/>
</dbReference>
<dbReference type="PROSITE" id="PS50198">
    <property type="entry name" value="PPIC_PPIASE_2"/>
    <property type="match status" value="1"/>
</dbReference>
<dbReference type="KEGG" id="cme:CYME_CMB120C"/>
<feature type="compositionally biased region" description="Gly residues" evidence="9">
    <location>
        <begin position="30"/>
        <end position="42"/>
    </location>
</feature>
<evidence type="ECO:0000256" key="3">
    <source>
        <dbReference type="ARBA" id="ARBA00022490"/>
    </source>
</evidence>
<dbReference type="PROSITE" id="PS01096">
    <property type="entry name" value="PPIC_PPIASE_1"/>
    <property type="match status" value="1"/>
</dbReference>
<sequence>MGAIVSRLRSVPAPASRLQQSETSSVYRSGGNGGNGGGGGGAPSATEITNPTTDTPGKQRWRVRTPPERAAFVHHILVDEEAEAKRLCELLRQQAAQGDNALRERFESLAYQYSRCSSRDRGGTLGWIRPRETTALFDNAIFETKKPAGSIDVVQSEYGWHVVWIGQRLEQQAATQSSASSVPSTTRPSETPTSASSVPGTDYLRQIEKLSAALHARPMPNVFPSPEALVAQRRPRPEGALTHAQALSMLLAHYLEPQTWSVEALAKAFRMEDASKRALMARALRAVRPWLETQTPEGLRRHRELS</sequence>
<dbReference type="Gramene" id="CMB120CT">
    <property type="protein sequence ID" value="CMB120CT"/>
    <property type="gene ID" value="CMB120C"/>
</dbReference>
<gene>
    <name evidence="11" type="ORF">CYME_CMB120C</name>
</gene>
<dbReference type="PANTHER" id="PTHR43629">
    <property type="entry name" value="PEPTIDYL-PROLYL CIS-TRANS ISOMERASE"/>
    <property type="match status" value="1"/>
</dbReference>
<name>M1V3T7_CYAM1</name>
<feature type="compositionally biased region" description="Polar residues" evidence="9">
    <location>
        <begin position="17"/>
        <end position="27"/>
    </location>
</feature>
<dbReference type="SUPFAM" id="SSF54534">
    <property type="entry name" value="FKBP-like"/>
    <property type="match status" value="1"/>
</dbReference>
<feature type="compositionally biased region" description="Low complexity" evidence="9">
    <location>
        <begin position="175"/>
        <end position="197"/>
    </location>
</feature>
<evidence type="ECO:0000256" key="9">
    <source>
        <dbReference type="SAM" id="MobiDB-lite"/>
    </source>
</evidence>
<evidence type="ECO:0000256" key="7">
    <source>
        <dbReference type="ARBA" id="ARBA00046231"/>
    </source>
</evidence>
<evidence type="ECO:0000256" key="1">
    <source>
        <dbReference type="ARBA" id="ARBA00004496"/>
    </source>
</evidence>
<dbReference type="RefSeq" id="XP_005535211.1">
    <property type="nucleotide sequence ID" value="XM_005535154.1"/>
</dbReference>
<evidence type="ECO:0000313" key="11">
    <source>
        <dbReference type="EMBL" id="BAM78925.1"/>
    </source>
</evidence>
<evidence type="ECO:0000256" key="4">
    <source>
        <dbReference type="ARBA" id="ARBA00040926"/>
    </source>
</evidence>
<dbReference type="PANTHER" id="PTHR43629:SF2">
    <property type="entry name" value="RHODANESE-LIKE_PPIC DOMAIN-CONTAINING PROTEIN 12, CHLOROPLASTIC"/>
    <property type="match status" value="1"/>
</dbReference>
<dbReference type="GO" id="GO:0003755">
    <property type="term" value="F:peptidyl-prolyl cis-trans isomerase activity"/>
    <property type="evidence" value="ECO:0007669"/>
    <property type="project" value="UniProtKB-KW"/>
</dbReference>
<evidence type="ECO:0000256" key="6">
    <source>
        <dbReference type="ARBA" id="ARBA00043072"/>
    </source>
</evidence>
<dbReference type="OrthoDB" id="1911748at2759"/>
<dbReference type="InterPro" id="IPR023058">
    <property type="entry name" value="PPIase_PpiC_CS"/>
</dbReference>
<comment type="similarity">
    <text evidence="2">Belongs to the PpiC/parvulin rotamase family.</text>
</comment>
<feature type="region of interest" description="Disordered" evidence="9">
    <location>
        <begin position="175"/>
        <end position="201"/>
    </location>
</feature>
<evidence type="ECO:0000256" key="2">
    <source>
        <dbReference type="ARBA" id="ARBA00007656"/>
    </source>
</evidence>
<keyword evidence="8 11" id="KW-0413">Isomerase</keyword>
<dbReference type="GeneID" id="16992325"/>
<keyword evidence="12" id="KW-1185">Reference proteome</keyword>
<dbReference type="InterPro" id="IPR052204">
    <property type="entry name" value="PpiC/parvulin_rotamase"/>
</dbReference>
<dbReference type="EMBL" id="AP006484">
    <property type="protein sequence ID" value="BAM78925.1"/>
    <property type="molecule type" value="Genomic_DNA"/>
</dbReference>
<reference evidence="11 12" key="1">
    <citation type="journal article" date="2004" name="Nature">
        <title>Genome sequence of the ultrasmall unicellular red alga Cyanidioschyzon merolae 10D.</title>
        <authorList>
            <person name="Matsuzaki M."/>
            <person name="Misumi O."/>
            <person name="Shin-i T."/>
            <person name="Maruyama S."/>
            <person name="Takahara M."/>
            <person name="Miyagishima S."/>
            <person name="Mori T."/>
            <person name="Nishida K."/>
            <person name="Yagisawa F."/>
            <person name="Nishida K."/>
            <person name="Yoshida Y."/>
            <person name="Nishimura Y."/>
            <person name="Nakao S."/>
            <person name="Kobayashi T."/>
            <person name="Momoyama Y."/>
            <person name="Higashiyama T."/>
            <person name="Minoda A."/>
            <person name="Sano M."/>
            <person name="Nomoto H."/>
            <person name="Oishi K."/>
            <person name="Hayashi H."/>
            <person name="Ohta F."/>
            <person name="Nishizaka S."/>
            <person name="Haga S."/>
            <person name="Miura S."/>
            <person name="Morishita T."/>
            <person name="Kabeya Y."/>
            <person name="Terasawa K."/>
            <person name="Suzuki Y."/>
            <person name="Ishii Y."/>
            <person name="Asakawa S."/>
            <person name="Takano H."/>
            <person name="Ohta N."/>
            <person name="Kuroiwa H."/>
            <person name="Tanaka K."/>
            <person name="Shimizu N."/>
            <person name="Sugano S."/>
            <person name="Sato N."/>
            <person name="Nozaki H."/>
            <person name="Ogasawara N."/>
            <person name="Kohara Y."/>
            <person name="Kuroiwa T."/>
        </authorList>
    </citation>
    <scope>NUCLEOTIDE SEQUENCE [LARGE SCALE GENOMIC DNA]</scope>
    <source>
        <strain evidence="11 12">10D</strain>
    </source>
</reference>
<proteinExistence type="inferred from homology"/>
<dbReference type="GO" id="GO:0005737">
    <property type="term" value="C:cytoplasm"/>
    <property type="evidence" value="ECO:0007669"/>
    <property type="project" value="UniProtKB-SubCell"/>
</dbReference>
<dbReference type="Gene3D" id="3.10.50.40">
    <property type="match status" value="1"/>
</dbReference>
<evidence type="ECO:0000313" key="12">
    <source>
        <dbReference type="Proteomes" id="UP000007014"/>
    </source>
</evidence>
<dbReference type="HOGENOM" id="CLU_910172_0_0_1"/>
<evidence type="ECO:0000259" key="10">
    <source>
        <dbReference type="PROSITE" id="PS50198"/>
    </source>
</evidence>
<feature type="compositionally biased region" description="Polar residues" evidence="9">
    <location>
        <begin position="46"/>
        <end position="56"/>
    </location>
</feature>
<comment type="subcellular location">
    <subcellularLocation>
        <location evidence="1">Cytoplasm</location>
    </subcellularLocation>
</comment>
<protein>
    <recommendedName>
        <fullName evidence="4">Peptidyl-prolyl cis-trans isomerase C</fullName>
    </recommendedName>
    <alternativeName>
        <fullName evidence="6">Parvulin</fullName>
    </alternativeName>
    <alternativeName>
        <fullName evidence="5">Rotamase C</fullName>
    </alternativeName>
</protein>
<evidence type="ECO:0000256" key="5">
    <source>
        <dbReference type="ARBA" id="ARBA00041926"/>
    </source>
</evidence>
<accession>M1V3T7</accession>
<keyword evidence="3" id="KW-0963">Cytoplasm</keyword>
<dbReference type="Pfam" id="PF13616">
    <property type="entry name" value="Rotamase_3"/>
    <property type="match status" value="1"/>
</dbReference>
<keyword evidence="8" id="KW-0697">Rotamase</keyword>
<dbReference type="InterPro" id="IPR000297">
    <property type="entry name" value="PPIase_PpiC"/>
</dbReference>
<reference evidence="11 12" key="2">
    <citation type="journal article" date="2007" name="BMC Biol.">
        <title>A 100%-complete sequence reveals unusually simple genomic features in the hot-spring red alga Cyanidioschyzon merolae.</title>
        <authorList>
            <person name="Nozaki H."/>
            <person name="Takano H."/>
            <person name="Misumi O."/>
            <person name="Terasawa K."/>
            <person name="Matsuzaki M."/>
            <person name="Maruyama S."/>
            <person name="Nishida K."/>
            <person name="Yagisawa F."/>
            <person name="Yoshida Y."/>
            <person name="Fujiwara T."/>
            <person name="Takio S."/>
            <person name="Tamura K."/>
            <person name="Chung S.J."/>
            <person name="Nakamura S."/>
            <person name="Kuroiwa H."/>
            <person name="Tanaka K."/>
            <person name="Sato N."/>
            <person name="Kuroiwa T."/>
        </authorList>
    </citation>
    <scope>NUCLEOTIDE SEQUENCE [LARGE SCALE GENOMIC DNA]</scope>
    <source>
        <strain evidence="11 12">10D</strain>
    </source>
</reference>
<feature type="region of interest" description="Disordered" evidence="9">
    <location>
        <begin position="1"/>
        <end position="60"/>
    </location>
</feature>
<dbReference type="AlphaFoldDB" id="M1V3T7"/>